<name>A0ABR9ZIC5_9CORY</name>
<dbReference type="EMBL" id="JADKMY010000001">
    <property type="protein sequence ID" value="MBF4553201.1"/>
    <property type="molecule type" value="Genomic_DNA"/>
</dbReference>
<organism evidence="2 3">
    <name type="scientific">Corynebacterium suicordis DSM 45110</name>
    <dbReference type="NCBI Taxonomy" id="1121369"/>
    <lineage>
        <taxon>Bacteria</taxon>
        <taxon>Bacillati</taxon>
        <taxon>Actinomycetota</taxon>
        <taxon>Actinomycetes</taxon>
        <taxon>Mycobacteriales</taxon>
        <taxon>Corynebacteriaceae</taxon>
        <taxon>Corynebacterium</taxon>
    </lineage>
</organism>
<feature type="transmembrane region" description="Helical" evidence="1">
    <location>
        <begin position="57"/>
        <end position="76"/>
    </location>
</feature>
<gene>
    <name evidence="2" type="ORF">IRY30_03775</name>
</gene>
<accession>A0ABR9ZIC5</accession>
<dbReference type="Proteomes" id="UP000635902">
    <property type="component" value="Unassembled WGS sequence"/>
</dbReference>
<feature type="transmembrane region" description="Helical" evidence="1">
    <location>
        <begin position="32"/>
        <end position="51"/>
    </location>
</feature>
<sequence length="287" mass="32045">MMIPKRISSTQMIETNLNQTGDNPARRRIVELLPTILTACPAILIPAAEWIPGIPQIWRAILILTSLVLGVWGIFWSERRTNEQRALGKQVAALRTQLDEVKPENQLHDLASGLFTEGAWRVSVWKKLINSNSDDFSIKLLVAAASDNDSCNSLPEKLAISSRSNFASFFSRNLARRDSCDADESDGYRLEDDVADPAWSEWRNAIFGTEWDDLPIPLRPRKFAWMAAKDPDPKSGQIVAVIVESTSPNGIRKAVLDESSTRAVLMRIARTADLQLVDSYNRSDVAL</sequence>
<keyword evidence="1" id="KW-0472">Membrane</keyword>
<keyword evidence="1" id="KW-1133">Transmembrane helix</keyword>
<keyword evidence="3" id="KW-1185">Reference proteome</keyword>
<evidence type="ECO:0000313" key="3">
    <source>
        <dbReference type="Proteomes" id="UP000635902"/>
    </source>
</evidence>
<reference evidence="2 3" key="1">
    <citation type="submission" date="2020-10" db="EMBL/GenBank/DDBJ databases">
        <title>Novel species in genus Corynebacterium.</title>
        <authorList>
            <person name="Zhang G."/>
        </authorList>
    </citation>
    <scope>NUCLEOTIDE SEQUENCE [LARGE SCALE GENOMIC DNA]</scope>
    <source>
        <strain evidence="2 3">DSM 45110</strain>
    </source>
</reference>
<keyword evidence="1" id="KW-0812">Transmembrane</keyword>
<proteinExistence type="predicted"/>
<evidence type="ECO:0000313" key="2">
    <source>
        <dbReference type="EMBL" id="MBF4553201.1"/>
    </source>
</evidence>
<protein>
    <submittedName>
        <fullName evidence="2">Uncharacterized protein</fullName>
    </submittedName>
</protein>
<comment type="caution">
    <text evidence="2">The sequence shown here is derived from an EMBL/GenBank/DDBJ whole genome shotgun (WGS) entry which is preliminary data.</text>
</comment>
<evidence type="ECO:0000256" key="1">
    <source>
        <dbReference type="SAM" id="Phobius"/>
    </source>
</evidence>